<feature type="compositionally biased region" description="Low complexity" evidence="1">
    <location>
        <begin position="140"/>
        <end position="149"/>
    </location>
</feature>
<accession>A0A803NRX0</accession>
<dbReference type="Gramene" id="evm.model.02.1023">
    <property type="protein sequence ID" value="cds.evm.model.02.1023"/>
    <property type="gene ID" value="evm.TU.02.1023"/>
</dbReference>
<proteinExistence type="predicted"/>
<reference evidence="3" key="2">
    <citation type="submission" date="2021-03" db="UniProtKB">
        <authorList>
            <consortium name="EnsemblPlants"/>
        </authorList>
    </citation>
    <scope>IDENTIFICATION</scope>
</reference>
<dbReference type="EMBL" id="UZAU01000154">
    <property type="status" value="NOT_ANNOTATED_CDS"/>
    <property type="molecule type" value="Genomic_DNA"/>
</dbReference>
<reference evidence="3" key="1">
    <citation type="submission" date="2018-11" db="EMBL/GenBank/DDBJ databases">
        <authorList>
            <person name="Grassa J C."/>
        </authorList>
    </citation>
    <scope>NUCLEOTIDE SEQUENCE [LARGE SCALE GENOMIC DNA]</scope>
</reference>
<dbReference type="Pfam" id="PF22936">
    <property type="entry name" value="Pol_BBD"/>
    <property type="match status" value="1"/>
</dbReference>
<keyword evidence="4" id="KW-1185">Reference proteome</keyword>
<dbReference type="OMA" id="HINSPGV"/>
<evidence type="ECO:0000259" key="2">
    <source>
        <dbReference type="Pfam" id="PF22936"/>
    </source>
</evidence>
<dbReference type="AlphaFoldDB" id="A0A803NRX0"/>
<feature type="compositionally biased region" description="Polar residues" evidence="1">
    <location>
        <begin position="150"/>
        <end position="159"/>
    </location>
</feature>
<evidence type="ECO:0000256" key="1">
    <source>
        <dbReference type="SAM" id="MobiDB-lite"/>
    </source>
</evidence>
<protein>
    <recommendedName>
        <fullName evidence="2">Retrovirus-related Pol polyprotein from transposon TNT 1-94-like beta-barrel domain-containing protein</fullName>
    </recommendedName>
</protein>
<dbReference type="Proteomes" id="UP000596661">
    <property type="component" value="Chromosome 2"/>
</dbReference>
<evidence type="ECO:0000313" key="4">
    <source>
        <dbReference type="Proteomes" id="UP000596661"/>
    </source>
</evidence>
<name>A0A803NRX0_CANSA</name>
<dbReference type="InterPro" id="IPR054722">
    <property type="entry name" value="PolX-like_BBD"/>
</dbReference>
<evidence type="ECO:0000313" key="3">
    <source>
        <dbReference type="EnsemblPlants" id="cds.evm.model.02.1023"/>
    </source>
</evidence>
<feature type="region of interest" description="Disordered" evidence="1">
    <location>
        <begin position="138"/>
        <end position="159"/>
    </location>
</feature>
<sequence length="159" mass="17371">MTPIGTPDSGATNHCTSDAQNLASGSTYEGPEWLFVGDVTGLSIKHISHSFLSNSSISYPLILNNLLHVPALTKNLRSVSKFARDNNVLFEFHSDVCFVKDHVHHKVLLTGTYHNGLYSFDSSKLHLMHSPLKPAVFGNSSSQSQMQPQIMTDTTSPSS</sequence>
<feature type="domain" description="Retrovirus-related Pol polyprotein from transposon TNT 1-94-like beta-barrel" evidence="2">
    <location>
        <begin position="8"/>
        <end position="84"/>
    </location>
</feature>
<dbReference type="EnsemblPlants" id="evm.model.02.1023">
    <property type="protein sequence ID" value="cds.evm.model.02.1023"/>
    <property type="gene ID" value="evm.TU.02.1023"/>
</dbReference>
<organism evidence="3 4">
    <name type="scientific">Cannabis sativa</name>
    <name type="common">Hemp</name>
    <name type="synonym">Marijuana</name>
    <dbReference type="NCBI Taxonomy" id="3483"/>
    <lineage>
        <taxon>Eukaryota</taxon>
        <taxon>Viridiplantae</taxon>
        <taxon>Streptophyta</taxon>
        <taxon>Embryophyta</taxon>
        <taxon>Tracheophyta</taxon>
        <taxon>Spermatophyta</taxon>
        <taxon>Magnoliopsida</taxon>
        <taxon>eudicotyledons</taxon>
        <taxon>Gunneridae</taxon>
        <taxon>Pentapetalae</taxon>
        <taxon>rosids</taxon>
        <taxon>fabids</taxon>
        <taxon>Rosales</taxon>
        <taxon>Cannabaceae</taxon>
        <taxon>Cannabis</taxon>
    </lineage>
</organism>